<dbReference type="Proteomes" id="UP001150062">
    <property type="component" value="Unassembled WGS sequence"/>
</dbReference>
<dbReference type="Gene3D" id="1.10.510.10">
    <property type="entry name" value="Transferase(Phosphotransferase) domain 1"/>
    <property type="match status" value="2"/>
</dbReference>
<feature type="compositionally biased region" description="Basic and acidic residues" evidence="4">
    <location>
        <begin position="322"/>
        <end position="347"/>
    </location>
</feature>
<dbReference type="GO" id="GO:0016301">
    <property type="term" value="F:kinase activity"/>
    <property type="evidence" value="ECO:0007669"/>
    <property type="project" value="UniProtKB-KW"/>
</dbReference>
<feature type="domain" description="KA1" evidence="6">
    <location>
        <begin position="901"/>
        <end position="951"/>
    </location>
</feature>
<protein>
    <submittedName>
        <fullName evidence="7">Serine/threonine-protein kinase nek</fullName>
    </submittedName>
</protein>
<dbReference type="PROSITE" id="PS50011">
    <property type="entry name" value="PROTEIN_KINASE_DOM"/>
    <property type="match status" value="1"/>
</dbReference>
<evidence type="ECO:0000256" key="4">
    <source>
        <dbReference type="SAM" id="MobiDB-lite"/>
    </source>
</evidence>
<keyword evidence="7" id="KW-0808">Transferase</keyword>
<keyword evidence="8" id="KW-1185">Reference proteome</keyword>
<keyword evidence="1" id="KW-0547">Nucleotide-binding</keyword>
<keyword evidence="3" id="KW-0175">Coiled coil</keyword>
<dbReference type="PROSITE" id="PS50032">
    <property type="entry name" value="KA1"/>
    <property type="match status" value="1"/>
</dbReference>
<sequence length="952" mass="112721">MDLNDYKNLRLLKKYNHIQIYSATHSETQTKVTVYQIDKIRNLCETVFQDFNKKLRIAKRLSHENFIHIYRSFQDLHSTYVVCEHFEGIQLNEWYLKNGPIDNLNDFKKLLFQLISVFTYLQKKQFYQCNLNPQIILIDDHLNLKINWVSVSDPSSEQDPKHVKKRIKEISVKTKLENTNKQTIEKVKKRTKTKKQDEKEKELVVLETESTNPNLFCSGFAINKNKNSQNVNTKSDLWSLGFCLYCLVQENNKDFSQIYQDLIEGSNLGEFSFPSFVPNCLRNLFSKLLENDHKKRLKLDELKLFLNINKLQEQEQQQQQQQRKEQEQEQDLKQNQKQPKNERLDSKTLIEMKKLGFDPELISEQMLNNQRNKITEIYKLLVKKQKETGKDINSQTNVKKTETKTNEFGNLINQKEHETFGEKEKHKLTQKNKICNQGLQIKNDGLLIKHQETDNNKDFPIPNNKNNTNHESKTTSEKLTSLCENNFSNKSINTQLGFNESKTITKSNSGSNSDNSILSILKFHSLGEESISSDCIQLLKDIQREKKKYSNLENEFDFDIEKNDDIFFDFGNDSKDSINNHKDSSGGDMPTNSNKKFLLINNNNANNQYQKEMEKERKRKKEKSTNIDNEIKNKNKCIEIKTEKLLPRDRKSKYKKKKHTKKVDYEEEKKIKLLKKIYQPYLNKVIKTNNNEETSYNQFSPLQLSRMRRKSQGKPNSSQNNHFKYSDFINNNNNIKNNNTDKNKNKNTSKAYSINKNTNNYTIKSRNKLMFNNSSHQINFQQSTNNIDFFGDHQKNSFLTIEKRNNHQLYSKTTNTNHFPLYHSMNYQPLFTYQYNEKHKKKYLGDPNNNEENEIINIVELLKSTVSRLPRTKIIQNYCKIFNDLGIKQKKIAKYTLRCQANFKSEIIHFELRVLKSKNEKGVNQIHLKRLNCNLWNFYAFWKFVNSYINFK</sequence>
<dbReference type="InterPro" id="IPR000719">
    <property type="entry name" value="Prot_kinase_dom"/>
</dbReference>
<accession>A0ABQ8XHB6</accession>
<evidence type="ECO:0000256" key="3">
    <source>
        <dbReference type="SAM" id="Coils"/>
    </source>
</evidence>
<comment type="caution">
    <text evidence="7">The sequence shown here is derived from an EMBL/GenBank/DDBJ whole genome shotgun (WGS) entry which is preliminary data.</text>
</comment>
<feature type="coiled-coil region" evidence="3">
    <location>
        <begin position="535"/>
        <end position="562"/>
    </location>
</feature>
<feature type="region of interest" description="Disordered" evidence="4">
    <location>
        <begin position="316"/>
        <end position="347"/>
    </location>
</feature>
<feature type="region of interest" description="Disordered" evidence="4">
    <location>
        <begin position="453"/>
        <end position="472"/>
    </location>
</feature>
<reference evidence="7" key="1">
    <citation type="submission" date="2022-08" db="EMBL/GenBank/DDBJ databases">
        <title>Novel sulfate-reducing endosymbionts in the free-living metamonad Anaeramoeba.</title>
        <authorList>
            <person name="Jerlstrom-Hultqvist J."/>
            <person name="Cepicka I."/>
            <person name="Gallot-Lavallee L."/>
            <person name="Salas-Leiva D."/>
            <person name="Curtis B.A."/>
            <person name="Zahonova K."/>
            <person name="Pipaliya S."/>
            <person name="Dacks J."/>
            <person name="Roger A.J."/>
        </authorList>
    </citation>
    <scope>NUCLEOTIDE SEQUENCE</scope>
    <source>
        <strain evidence="7">Schooner1</strain>
    </source>
</reference>
<feature type="compositionally biased region" description="Polar residues" evidence="4">
    <location>
        <begin position="713"/>
        <end position="722"/>
    </location>
</feature>
<evidence type="ECO:0000259" key="5">
    <source>
        <dbReference type="PROSITE" id="PS50011"/>
    </source>
</evidence>
<feature type="region of interest" description="Disordered" evidence="4">
    <location>
        <begin position="697"/>
        <end position="751"/>
    </location>
</feature>
<evidence type="ECO:0000256" key="1">
    <source>
        <dbReference type="ARBA" id="ARBA00022741"/>
    </source>
</evidence>
<proteinExistence type="predicted"/>
<evidence type="ECO:0000313" key="7">
    <source>
        <dbReference type="EMBL" id="KAJ6231826.1"/>
    </source>
</evidence>
<name>A0ABQ8XHB6_9EUKA</name>
<keyword evidence="2" id="KW-0067">ATP-binding</keyword>
<feature type="coiled-coil region" evidence="3">
    <location>
        <begin position="595"/>
        <end position="633"/>
    </location>
</feature>
<evidence type="ECO:0000259" key="6">
    <source>
        <dbReference type="PROSITE" id="PS50032"/>
    </source>
</evidence>
<dbReference type="PANTHER" id="PTHR24346:SF30">
    <property type="entry name" value="MATERNAL EMBRYONIC LEUCINE ZIPPER KINASE"/>
    <property type="match status" value="1"/>
</dbReference>
<dbReference type="InterPro" id="IPR001772">
    <property type="entry name" value="KA1_dom"/>
</dbReference>
<keyword evidence="7" id="KW-0418">Kinase</keyword>
<feature type="compositionally biased region" description="Low complexity" evidence="4">
    <location>
        <begin position="726"/>
        <end position="738"/>
    </location>
</feature>
<dbReference type="Gene3D" id="3.30.310.80">
    <property type="entry name" value="Kinase associated domain 1, KA1"/>
    <property type="match status" value="1"/>
</dbReference>
<feature type="domain" description="Protein kinase" evidence="5">
    <location>
        <begin position="6"/>
        <end position="306"/>
    </location>
</feature>
<dbReference type="InterPro" id="IPR011009">
    <property type="entry name" value="Kinase-like_dom_sf"/>
</dbReference>
<evidence type="ECO:0000256" key="2">
    <source>
        <dbReference type="ARBA" id="ARBA00022840"/>
    </source>
</evidence>
<dbReference type="PANTHER" id="PTHR24346">
    <property type="entry name" value="MAP/MICROTUBULE AFFINITY-REGULATING KINASE"/>
    <property type="match status" value="1"/>
</dbReference>
<gene>
    <name evidence="7" type="ORF">M0813_05557</name>
</gene>
<dbReference type="SMART" id="SM00220">
    <property type="entry name" value="S_TKc"/>
    <property type="match status" value="1"/>
</dbReference>
<dbReference type="SUPFAM" id="SSF56112">
    <property type="entry name" value="Protein kinase-like (PK-like)"/>
    <property type="match status" value="1"/>
</dbReference>
<organism evidence="7 8">
    <name type="scientific">Anaeramoeba flamelloides</name>
    <dbReference type="NCBI Taxonomy" id="1746091"/>
    <lineage>
        <taxon>Eukaryota</taxon>
        <taxon>Metamonada</taxon>
        <taxon>Anaeramoebidae</taxon>
        <taxon>Anaeramoeba</taxon>
    </lineage>
</organism>
<dbReference type="Pfam" id="PF00069">
    <property type="entry name" value="Pkinase"/>
    <property type="match status" value="1"/>
</dbReference>
<evidence type="ECO:0000313" key="8">
    <source>
        <dbReference type="Proteomes" id="UP001150062"/>
    </source>
</evidence>
<dbReference type="EMBL" id="JAOAOG010000298">
    <property type="protein sequence ID" value="KAJ6231826.1"/>
    <property type="molecule type" value="Genomic_DNA"/>
</dbReference>